<feature type="compositionally biased region" description="Basic residues" evidence="1">
    <location>
        <begin position="270"/>
        <end position="289"/>
    </location>
</feature>
<dbReference type="OrthoDB" id="5914460at2759"/>
<feature type="region of interest" description="Disordered" evidence="1">
    <location>
        <begin position="47"/>
        <end position="73"/>
    </location>
</feature>
<dbReference type="PANTHER" id="PTHR33995:SF7">
    <property type="entry name" value="BURSICON SUBUNIT ALPHA-RELATED"/>
    <property type="match status" value="1"/>
</dbReference>
<organism evidence="3 4">
    <name type="scientific">Nematostella vectensis</name>
    <name type="common">Starlet sea anemone</name>
    <dbReference type="NCBI Taxonomy" id="45351"/>
    <lineage>
        <taxon>Eukaryota</taxon>
        <taxon>Metazoa</taxon>
        <taxon>Cnidaria</taxon>
        <taxon>Anthozoa</taxon>
        <taxon>Hexacorallia</taxon>
        <taxon>Actiniaria</taxon>
        <taxon>Edwardsiidae</taxon>
        <taxon>Nematostella</taxon>
    </lineage>
</organism>
<evidence type="ECO:0000313" key="3">
    <source>
        <dbReference type="EMBL" id="EDO47583.1"/>
    </source>
</evidence>
<accession>A7RLD2</accession>
<feature type="region of interest" description="Disordered" evidence="1">
    <location>
        <begin position="251"/>
        <end position="335"/>
    </location>
</feature>
<dbReference type="KEGG" id="nve:5519764"/>
<feature type="compositionally biased region" description="Basic and acidic residues" evidence="1">
    <location>
        <begin position="290"/>
        <end position="309"/>
    </location>
</feature>
<evidence type="ECO:0000256" key="2">
    <source>
        <dbReference type="SAM" id="SignalP"/>
    </source>
</evidence>
<proteinExistence type="predicted"/>
<reference evidence="3 4" key="1">
    <citation type="journal article" date="2007" name="Science">
        <title>Sea anemone genome reveals ancestral eumetazoan gene repertoire and genomic organization.</title>
        <authorList>
            <person name="Putnam N.H."/>
            <person name="Srivastava M."/>
            <person name="Hellsten U."/>
            <person name="Dirks B."/>
            <person name="Chapman J."/>
            <person name="Salamov A."/>
            <person name="Terry A."/>
            <person name="Shapiro H."/>
            <person name="Lindquist E."/>
            <person name="Kapitonov V.V."/>
            <person name="Jurka J."/>
            <person name="Genikhovich G."/>
            <person name="Grigoriev I.V."/>
            <person name="Lucas S.M."/>
            <person name="Steele R.E."/>
            <person name="Finnerty J.R."/>
            <person name="Technau U."/>
            <person name="Martindale M.Q."/>
            <person name="Rokhsar D.S."/>
        </authorList>
    </citation>
    <scope>NUCLEOTIDE SEQUENCE [LARGE SCALE GENOMIC DNA]</scope>
    <source>
        <strain evidence="4">CH2 X CH6</strain>
    </source>
</reference>
<keyword evidence="2" id="KW-0732">Signal</keyword>
<feature type="signal peptide" evidence="2">
    <location>
        <begin position="1"/>
        <end position="25"/>
    </location>
</feature>
<dbReference type="AlphaFoldDB" id="A7RLD2"/>
<name>A7RLD2_NEMVE</name>
<dbReference type="InParanoid" id="A7RLD2"/>
<feature type="chain" id="PRO_5002713601" evidence="2">
    <location>
        <begin position="26"/>
        <end position="477"/>
    </location>
</feature>
<dbReference type="SUPFAM" id="SSF57501">
    <property type="entry name" value="Cystine-knot cytokines"/>
    <property type="match status" value="1"/>
</dbReference>
<evidence type="ECO:0000313" key="4">
    <source>
        <dbReference type="Proteomes" id="UP000001593"/>
    </source>
</evidence>
<dbReference type="EMBL" id="DS469518">
    <property type="protein sequence ID" value="EDO47583.1"/>
    <property type="molecule type" value="Genomic_DNA"/>
</dbReference>
<dbReference type="PANTHER" id="PTHR33995">
    <property type="entry name" value="PROTEIN CBG18546"/>
    <property type="match status" value="1"/>
</dbReference>
<gene>
    <name evidence="3" type="ORF">NEMVEDRAFT_v1g198797</name>
</gene>
<dbReference type="InterPro" id="IPR029034">
    <property type="entry name" value="Cystine-knot_cytokine"/>
</dbReference>
<dbReference type="HOGENOM" id="CLU_572803_0_0_1"/>
<dbReference type="Proteomes" id="UP000001593">
    <property type="component" value="Unassembled WGS sequence"/>
</dbReference>
<keyword evidence="4" id="KW-1185">Reference proteome</keyword>
<sequence length="477" mass="54803">MVRVRAYSQAFLIVLLLAIINKSRAKPESLRERLLLTLSLAKRHSYEKHAHDSKTDPPCTTTPAPRQRDHIPRHPCAQAEMTIVLDGPMGKKVVCLVPGTEELKERLFHEEGGYNKHYVAISWEDAKRDFIDLLGPYENGTAARALWRQRESSVVTHRKQWTVQRKIVKAWSTNTTSSKIIKHREKILGKGKGRGKQLGHKIYATEASNYYYKTQSKVFGKGKQGYNKENGKKTKTHFFKRLIQHQREAKLLGKNKQGIERTATYSSKKLTPHRRGRSKKIKTGKSKSKKTLDYKKVHDKKWSHQRLESRPTMARKRQKGGKQDNKRKQVKKSQHRVNRLLMVGEKKSGGKYGEKSTHRRVRRDDVTLERCAPAGRVTAKGIHLCPVCQRITRLPDYYFPQYLNELTCDMETSASVVSPFCAFGRCFQNSIYQEFLVRDPDSYELVSQNASHVVYRAVFNTATHPIKTCCDCIADGA</sequence>
<evidence type="ECO:0000256" key="1">
    <source>
        <dbReference type="SAM" id="MobiDB-lite"/>
    </source>
</evidence>
<protein>
    <submittedName>
        <fullName evidence="3">Uncharacterized protein</fullName>
    </submittedName>
</protein>